<dbReference type="AlphaFoldDB" id="A0A6J1BJM8"/>
<dbReference type="InterPro" id="IPR012891">
    <property type="entry name" value="GCK_dom"/>
</dbReference>
<dbReference type="Pfam" id="PF07802">
    <property type="entry name" value="GCK"/>
    <property type="match status" value="1"/>
</dbReference>
<dbReference type="GeneID" id="110428298"/>
<accession>A0A6J1BJM8</accession>
<dbReference type="Proteomes" id="UP000504621">
    <property type="component" value="Unplaced"/>
</dbReference>
<dbReference type="PANTHER" id="PTHR34357">
    <property type="entry name" value="F7A19.14 PROTEIN-RELATED"/>
    <property type="match status" value="1"/>
</dbReference>
<organism evidence="3 4">
    <name type="scientific">Herrania umbratica</name>
    <dbReference type="NCBI Taxonomy" id="108875"/>
    <lineage>
        <taxon>Eukaryota</taxon>
        <taxon>Viridiplantae</taxon>
        <taxon>Streptophyta</taxon>
        <taxon>Embryophyta</taxon>
        <taxon>Tracheophyta</taxon>
        <taxon>Spermatophyta</taxon>
        <taxon>Magnoliopsida</taxon>
        <taxon>eudicotyledons</taxon>
        <taxon>Gunneridae</taxon>
        <taxon>Pentapetalae</taxon>
        <taxon>rosids</taxon>
        <taxon>malvids</taxon>
        <taxon>Malvales</taxon>
        <taxon>Malvaceae</taxon>
        <taxon>Byttnerioideae</taxon>
        <taxon>Herrania</taxon>
    </lineage>
</organism>
<dbReference type="Gene3D" id="1.10.287.2900">
    <property type="match status" value="1"/>
</dbReference>
<dbReference type="RefSeq" id="XP_021299777.1">
    <property type="nucleotide sequence ID" value="XM_021444102.1"/>
</dbReference>
<dbReference type="OrthoDB" id="2148418at2759"/>
<protein>
    <submittedName>
        <fullName evidence="4">Uncharacterized protein LOC110428298</fullName>
    </submittedName>
</protein>
<feature type="region of interest" description="Disordered" evidence="1">
    <location>
        <begin position="1"/>
        <end position="51"/>
    </location>
</feature>
<dbReference type="SMART" id="SM01227">
    <property type="entry name" value="GCK"/>
    <property type="match status" value="1"/>
</dbReference>
<evidence type="ECO:0000313" key="3">
    <source>
        <dbReference type="Proteomes" id="UP000504621"/>
    </source>
</evidence>
<reference evidence="4" key="1">
    <citation type="submission" date="2025-08" db="UniProtKB">
        <authorList>
            <consortium name="RefSeq"/>
        </authorList>
    </citation>
    <scope>IDENTIFICATION</scope>
    <source>
        <tissue evidence="4">Leaf</tissue>
    </source>
</reference>
<evidence type="ECO:0000313" key="4">
    <source>
        <dbReference type="RefSeq" id="XP_021299777.1"/>
    </source>
</evidence>
<proteinExistence type="predicted"/>
<dbReference type="PANTHER" id="PTHR34357:SF2">
    <property type="entry name" value="F26F24.3-RELATED"/>
    <property type="match status" value="1"/>
</dbReference>
<keyword evidence="3" id="KW-1185">Reference proteome</keyword>
<evidence type="ECO:0000259" key="2">
    <source>
        <dbReference type="SMART" id="SM01227"/>
    </source>
</evidence>
<feature type="region of interest" description="Disordered" evidence="1">
    <location>
        <begin position="124"/>
        <end position="147"/>
    </location>
</feature>
<name>A0A6J1BJM8_9ROSI</name>
<evidence type="ECO:0000256" key="1">
    <source>
        <dbReference type="SAM" id="MobiDB-lite"/>
    </source>
</evidence>
<feature type="domain" description="GCK" evidence="2">
    <location>
        <begin position="51"/>
        <end position="125"/>
    </location>
</feature>
<sequence length="147" mass="15974">MSSPNPESSDPQSPTIPSDSSTENINPVDPDPDQPNGESSNSGEGGEEEEGECGFCLFMKAGGCKESFVAWETCVDEAEKNGDDVAMKCMDATSSLKKCMEAHADYYEPILKAEKAAQEEAIRELEKEKAAKDSEQNLESKEDLQKN</sequence>
<feature type="compositionally biased region" description="Polar residues" evidence="1">
    <location>
        <begin position="1"/>
        <end position="25"/>
    </location>
</feature>
<gene>
    <name evidence="4" type="primary">LOC110428298</name>
</gene>